<feature type="transmembrane region" description="Helical" evidence="1">
    <location>
        <begin position="81"/>
        <end position="101"/>
    </location>
</feature>
<organism evidence="2 3">
    <name type="scientific">Candidatus Enterococcus willemsii</name>
    <dbReference type="NCBI Taxonomy" id="1857215"/>
    <lineage>
        <taxon>Bacteria</taxon>
        <taxon>Bacillati</taxon>
        <taxon>Bacillota</taxon>
        <taxon>Bacilli</taxon>
        <taxon>Lactobacillales</taxon>
        <taxon>Enterococcaceae</taxon>
        <taxon>Enterococcus</taxon>
    </lineage>
</organism>
<keyword evidence="1" id="KW-1133">Transmembrane helix</keyword>
<feature type="transmembrane region" description="Helical" evidence="1">
    <location>
        <begin position="832"/>
        <end position="854"/>
    </location>
</feature>
<feature type="transmembrane region" description="Helical" evidence="1">
    <location>
        <begin position="14"/>
        <end position="36"/>
    </location>
</feature>
<dbReference type="PANTHER" id="PTHR38454">
    <property type="entry name" value="INTEGRAL MEMBRANE PROTEIN-RELATED"/>
    <property type="match status" value="1"/>
</dbReference>
<evidence type="ECO:0000256" key="1">
    <source>
        <dbReference type="SAM" id="Phobius"/>
    </source>
</evidence>
<feature type="transmembrane region" description="Helical" evidence="1">
    <location>
        <begin position="407"/>
        <end position="430"/>
    </location>
</feature>
<feature type="transmembrane region" description="Helical" evidence="1">
    <location>
        <begin position="108"/>
        <end position="128"/>
    </location>
</feature>
<dbReference type="InterPro" id="IPR018580">
    <property type="entry name" value="Uncharacterised_YfhO"/>
</dbReference>
<keyword evidence="1" id="KW-0812">Transmembrane</keyword>
<sequence>MVTIKEFYKQNKRYIFASFFIPLLLMAFVYLTLGIFPGSSRSVLASDAFSQFSNFHASFRNVLLGKQSIFYSWNASLGLNYLSLISYYLGGFFTPLVLLFPNQWMPDALYFLTLLKIGSAGLAFWFYAKHTFKIQPWHQVTLAVCYALMSFITAHSELVMWLDAFVYLPLIIWGIDRLLQNKKPKLLFISYFMLFFSSFYMGFMIGIFSFLYFLSQLFSHWSKYKTRVIPYGITSLLAGGASMIIILPAILDLRTNGEELTAITSFKTAATSGFDFFIKNMIGVYDTTKYGSIPFIYIGLLPLAFATLYFVSNIPWKQKFFNACLFAILMASFYIVPLNLFWHGMHAPNMFLFRYAYLLSFLLLMLAGYGWEQFKPKDHGKMIAILLIWIAIFSVVYGFLPKEKYEYVTILSFVLTVVFLVVYTLIIGFYQSGRFTKKHFALFMVLFVSLEMTLNTNGMLRGILADWNYASRSLYTQPYKDIHTLIEQAKADNEAFYRLENLDPVSSNDSINYGYSGVGMFSSIRNRHSSSYLDQLGFRSRGTNLNIRYPNNTLLMDGFVGIKYNIAKQAIHKYGFEPLATSGDYLLYENKNALPLGFLADASIQDITQFENDNLSSQTNLMNGLSGQNETFYHFHPLTVIKTENTNMTQQGNHTKFTEQTSNVAKNVTWEVQVPAHSQAYLSLYPTNFAQLESSTATITVNGEQRKTQININGQYYDLGYYDTPTTVQVTASFYGTKEVSFQNPQVVTLDTQAYQRTIDSIKSKSVSLTTGKRSASGQVTTETSQQLITTIPYDKGWSATIDGKKVPITAFQDAFVSLTIPKGTHDIQLSYLPQGFLIGLTLFVLCMILFILFTRYYEKRMD</sequence>
<reference evidence="2 3" key="1">
    <citation type="submission" date="2016-06" db="EMBL/GenBank/DDBJ databases">
        <title>Four novel species of enterococci isolated from chicken manure.</title>
        <authorList>
            <person name="Van Tyne D."/>
        </authorList>
    </citation>
    <scope>NUCLEOTIDE SEQUENCE [LARGE SCALE GENOMIC DNA]</scope>
    <source>
        <strain evidence="2 3">CU12B</strain>
    </source>
</reference>
<comment type="caution">
    <text evidence="2">The sequence shown here is derived from an EMBL/GenBank/DDBJ whole genome shotgun (WGS) entry which is preliminary data.</text>
</comment>
<feature type="transmembrane region" description="Helical" evidence="1">
    <location>
        <begin position="228"/>
        <end position="251"/>
    </location>
</feature>
<accession>A0ABQ6Z1B2</accession>
<feature type="transmembrane region" description="Helical" evidence="1">
    <location>
        <begin position="323"/>
        <end position="345"/>
    </location>
</feature>
<proteinExistence type="predicted"/>
<evidence type="ECO:0000313" key="3">
    <source>
        <dbReference type="Proteomes" id="UP000782705"/>
    </source>
</evidence>
<dbReference type="PANTHER" id="PTHR38454:SF1">
    <property type="entry name" value="INTEGRAL MEMBRANE PROTEIN"/>
    <property type="match status" value="1"/>
</dbReference>
<dbReference type="EMBL" id="MAEL01000032">
    <property type="protein sequence ID" value="KAF1304410.1"/>
    <property type="molecule type" value="Genomic_DNA"/>
</dbReference>
<feature type="transmembrane region" description="Helical" evidence="1">
    <location>
        <begin position="134"/>
        <end position="151"/>
    </location>
</feature>
<dbReference type="Pfam" id="PF09586">
    <property type="entry name" value="YfhO"/>
    <property type="match status" value="1"/>
</dbReference>
<keyword evidence="1" id="KW-0472">Membrane</keyword>
<feature type="transmembrane region" description="Helical" evidence="1">
    <location>
        <begin position="442"/>
        <end position="464"/>
    </location>
</feature>
<feature type="transmembrane region" description="Helical" evidence="1">
    <location>
        <begin position="351"/>
        <end position="371"/>
    </location>
</feature>
<keyword evidence="3" id="KW-1185">Reference proteome</keyword>
<feature type="transmembrane region" description="Helical" evidence="1">
    <location>
        <begin position="187"/>
        <end position="214"/>
    </location>
</feature>
<dbReference type="Proteomes" id="UP000782705">
    <property type="component" value="Unassembled WGS sequence"/>
</dbReference>
<evidence type="ECO:0000313" key="2">
    <source>
        <dbReference type="EMBL" id="KAF1304410.1"/>
    </source>
</evidence>
<feature type="transmembrane region" description="Helical" evidence="1">
    <location>
        <begin position="290"/>
        <end position="311"/>
    </location>
</feature>
<feature type="transmembrane region" description="Helical" evidence="1">
    <location>
        <begin position="383"/>
        <end position="401"/>
    </location>
</feature>
<dbReference type="RefSeq" id="WP_161901745.1">
    <property type="nucleotide sequence ID" value="NZ_MAEL01000032.1"/>
</dbReference>
<name>A0ABQ6Z1B2_9ENTE</name>
<protein>
    <submittedName>
        <fullName evidence="2">Copper ABC transporter permease</fullName>
    </submittedName>
</protein>
<gene>
    <name evidence="2" type="ORF">BAU17_06845</name>
</gene>